<protein>
    <submittedName>
        <fullName evidence="3">Aspartate racemase</fullName>
    </submittedName>
</protein>
<sequence length="239" mass="25130">MVAPRWLGVIGGMTWRASAEYYRIANELVAVQSGAPHSAYVTMVSPDFAPLVRALAAGRPDDVAAVLVDAARRLAVTDPAVVVLAANTAHLWFDQVRAEVRCPVVHVAEGVHRAAAEAGVTRLGILGTTATARAQVYRHGIGSRTEIVHPQVDAQEALHRLITVDLAARGPCPEDAALLATVAADLVAAGAEAVVLGCTEFSGMRLPLDVPVFDSTALHVRAALDRPTCDEPDSVGTWP</sequence>
<dbReference type="Pfam" id="PF01177">
    <property type="entry name" value="Asp_Glu_race"/>
    <property type="match status" value="1"/>
</dbReference>
<dbReference type="SUPFAM" id="SSF53681">
    <property type="entry name" value="Aspartate/glutamate racemase"/>
    <property type="match status" value="2"/>
</dbReference>
<organism evidence="3 4">
    <name type="scientific">Pseudonocardia kunmingensis</name>
    <dbReference type="NCBI Taxonomy" id="630975"/>
    <lineage>
        <taxon>Bacteria</taxon>
        <taxon>Bacillati</taxon>
        <taxon>Actinomycetota</taxon>
        <taxon>Actinomycetes</taxon>
        <taxon>Pseudonocardiales</taxon>
        <taxon>Pseudonocardiaceae</taxon>
        <taxon>Pseudonocardia</taxon>
    </lineage>
</organism>
<dbReference type="Proteomes" id="UP000315677">
    <property type="component" value="Unassembled WGS sequence"/>
</dbReference>
<dbReference type="InterPro" id="IPR001920">
    <property type="entry name" value="Asp/Glu_race"/>
</dbReference>
<reference evidence="3 4" key="1">
    <citation type="submission" date="2019-06" db="EMBL/GenBank/DDBJ databases">
        <title>Sequencing the genomes of 1000 actinobacteria strains.</title>
        <authorList>
            <person name="Klenk H.-P."/>
        </authorList>
    </citation>
    <scope>NUCLEOTIDE SEQUENCE [LARGE SCALE GENOMIC DNA]</scope>
    <source>
        <strain evidence="3 4">DSM 45301</strain>
    </source>
</reference>
<evidence type="ECO:0000256" key="2">
    <source>
        <dbReference type="ARBA" id="ARBA00023235"/>
    </source>
</evidence>
<keyword evidence="4" id="KW-1185">Reference proteome</keyword>
<proteinExistence type="inferred from homology"/>
<accession>A0A543DQ68</accession>
<evidence type="ECO:0000256" key="1">
    <source>
        <dbReference type="ARBA" id="ARBA00007847"/>
    </source>
</evidence>
<dbReference type="PANTHER" id="PTHR21198">
    <property type="entry name" value="GLUTAMATE RACEMASE"/>
    <property type="match status" value="1"/>
</dbReference>
<dbReference type="AlphaFoldDB" id="A0A543DQ68"/>
<comment type="similarity">
    <text evidence="1">Belongs to the aspartate/glutamate racemases family.</text>
</comment>
<dbReference type="PROSITE" id="PS00924">
    <property type="entry name" value="ASP_GLU_RACEMASE_2"/>
    <property type="match status" value="1"/>
</dbReference>
<keyword evidence="2" id="KW-0413">Isomerase</keyword>
<dbReference type="InterPro" id="IPR033134">
    <property type="entry name" value="Asp/Glu_racemase_AS_2"/>
</dbReference>
<dbReference type="NCBIfam" id="TIGR00035">
    <property type="entry name" value="asp_race"/>
    <property type="match status" value="1"/>
</dbReference>
<dbReference type="InterPro" id="IPR004380">
    <property type="entry name" value="Asp_race"/>
</dbReference>
<comment type="caution">
    <text evidence="3">The sequence shown here is derived from an EMBL/GenBank/DDBJ whole genome shotgun (WGS) entry which is preliminary data.</text>
</comment>
<dbReference type="InterPro" id="IPR015942">
    <property type="entry name" value="Asp/Glu/hydantoin_racemase"/>
</dbReference>
<gene>
    <name evidence="3" type="ORF">FB558_4011</name>
</gene>
<dbReference type="EMBL" id="VFPA01000002">
    <property type="protein sequence ID" value="TQM11448.1"/>
    <property type="molecule type" value="Genomic_DNA"/>
</dbReference>
<dbReference type="GO" id="GO:0047661">
    <property type="term" value="F:amino-acid racemase activity"/>
    <property type="evidence" value="ECO:0007669"/>
    <property type="project" value="InterPro"/>
</dbReference>
<evidence type="ECO:0000313" key="3">
    <source>
        <dbReference type="EMBL" id="TQM11448.1"/>
    </source>
</evidence>
<name>A0A543DQ68_9PSEU</name>
<dbReference type="Gene3D" id="3.40.50.1860">
    <property type="match status" value="2"/>
</dbReference>
<dbReference type="PANTHER" id="PTHR21198:SF7">
    <property type="entry name" value="ASPARTATE-GLUTAMATE RACEMASE FAMILY"/>
    <property type="match status" value="1"/>
</dbReference>
<evidence type="ECO:0000313" key="4">
    <source>
        <dbReference type="Proteomes" id="UP000315677"/>
    </source>
</evidence>